<dbReference type="Proteomes" id="UP000238479">
    <property type="component" value="Chromosome 3"/>
</dbReference>
<proteinExistence type="predicted"/>
<sequence>MKTNLKIYLFSSTLVFPPFYFCSYLNDCSLFFLKDYCSILLDAVCLPASCCWPSPTWEEGVNWRVSV</sequence>
<keyword evidence="2" id="KW-1185">Reference proteome</keyword>
<dbReference type="AlphaFoldDB" id="A0A2P6R8Z8"/>
<dbReference type="EMBL" id="PDCK01000041">
    <property type="protein sequence ID" value="PRQ42900.1"/>
    <property type="molecule type" value="Genomic_DNA"/>
</dbReference>
<dbReference type="Gramene" id="PRQ42900">
    <property type="protein sequence ID" value="PRQ42900"/>
    <property type="gene ID" value="RchiOBHm_Chr3g0462651"/>
</dbReference>
<evidence type="ECO:0000313" key="1">
    <source>
        <dbReference type="EMBL" id="PRQ42900.1"/>
    </source>
</evidence>
<accession>A0A2P6R8Z8</accession>
<evidence type="ECO:0000313" key="2">
    <source>
        <dbReference type="Proteomes" id="UP000238479"/>
    </source>
</evidence>
<gene>
    <name evidence="1" type="ORF">RchiOBHm_Chr3g0462651</name>
</gene>
<organism evidence="1 2">
    <name type="scientific">Rosa chinensis</name>
    <name type="common">China rose</name>
    <dbReference type="NCBI Taxonomy" id="74649"/>
    <lineage>
        <taxon>Eukaryota</taxon>
        <taxon>Viridiplantae</taxon>
        <taxon>Streptophyta</taxon>
        <taxon>Embryophyta</taxon>
        <taxon>Tracheophyta</taxon>
        <taxon>Spermatophyta</taxon>
        <taxon>Magnoliopsida</taxon>
        <taxon>eudicotyledons</taxon>
        <taxon>Gunneridae</taxon>
        <taxon>Pentapetalae</taxon>
        <taxon>rosids</taxon>
        <taxon>fabids</taxon>
        <taxon>Rosales</taxon>
        <taxon>Rosaceae</taxon>
        <taxon>Rosoideae</taxon>
        <taxon>Rosoideae incertae sedis</taxon>
        <taxon>Rosa</taxon>
    </lineage>
</organism>
<name>A0A2P6R8Z8_ROSCH</name>
<reference evidence="1 2" key="1">
    <citation type="journal article" date="2018" name="Nat. Genet.">
        <title>The Rosa genome provides new insights in the design of modern roses.</title>
        <authorList>
            <person name="Bendahmane M."/>
        </authorList>
    </citation>
    <scope>NUCLEOTIDE SEQUENCE [LARGE SCALE GENOMIC DNA]</scope>
    <source>
        <strain evidence="2">cv. Old Blush</strain>
    </source>
</reference>
<comment type="caution">
    <text evidence="1">The sequence shown here is derived from an EMBL/GenBank/DDBJ whole genome shotgun (WGS) entry which is preliminary data.</text>
</comment>
<protein>
    <submittedName>
        <fullName evidence="1">Uncharacterized protein</fullName>
    </submittedName>
</protein>